<evidence type="ECO:0000256" key="1">
    <source>
        <dbReference type="ARBA" id="ARBA00023125"/>
    </source>
</evidence>
<evidence type="ECO:0000313" key="6">
    <source>
        <dbReference type="Proteomes" id="UP001281130"/>
    </source>
</evidence>
<dbReference type="CDD" id="cd06170">
    <property type="entry name" value="LuxR_C_like"/>
    <property type="match status" value="1"/>
</dbReference>
<feature type="domain" description="HTH luxR-type" evidence="3">
    <location>
        <begin position="162"/>
        <end position="220"/>
    </location>
</feature>
<dbReference type="GO" id="GO:0006355">
    <property type="term" value="P:regulation of DNA-templated transcription"/>
    <property type="evidence" value="ECO:0007669"/>
    <property type="project" value="InterPro"/>
</dbReference>
<dbReference type="InterPro" id="IPR039420">
    <property type="entry name" value="WalR-like"/>
</dbReference>
<dbReference type="InterPro" id="IPR016032">
    <property type="entry name" value="Sig_transdc_resp-reg_C-effctor"/>
</dbReference>
<accession>A0AB35T8V6</accession>
<evidence type="ECO:0000259" key="4">
    <source>
        <dbReference type="PROSITE" id="PS50110"/>
    </source>
</evidence>
<dbReference type="GO" id="GO:0000160">
    <property type="term" value="P:phosphorelay signal transduction system"/>
    <property type="evidence" value="ECO:0007669"/>
    <property type="project" value="InterPro"/>
</dbReference>
<organism evidence="5 6">
    <name type="scientific">Rubrobacter radiotolerans</name>
    <name type="common">Arthrobacter radiotolerans</name>
    <dbReference type="NCBI Taxonomy" id="42256"/>
    <lineage>
        <taxon>Bacteria</taxon>
        <taxon>Bacillati</taxon>
        <taxon>Actinomycetota</taxon>
        <taxon>Rubrobacteria</taxon>
        <taxon>Rubrobacterales</taxon>
        <taxon>Rubrobacteraceae</taxon>
        <taxon>Rubrobacter</taxon>
    </lineage>
</organism>
<evidence type="ECO:0000256" key="2">
    <source>
        <dbReference type="PROSITE-ProRule" id="PRU00169"/>
    </source>
</evidence>
<dbReference type="InterPro" id="IPR011006">
    <property type="entry name" value="CheY-like_superfamily"/>
</dbReference>
<protein>
    <submittedName>
        <fullName evidence="5">Response regulator transcription factor</fullName>
    </submittedName>
</protein>
<dbReference type="SUPFAM" id="SSF52172">
    <property type="entry name" value="CheY-like"/>
    <property type="match status" value="1"/>
</dbReference>
<dbReference type="Gene3D" id="3.40.50.2300">
    <property type="match status" value="1"/>
</dbReference>
<feature type="domain" description="Response regulatory" evidence="4">
    <location>
        <begin position="26"/>
        <end position="143"/>
    </location>
</feature>
<evidence type="ECO:0000313" key="5">
    <source>
        <dbReference type="EMBL" id="MDX5895616.1"/>
    </source>
</evidence>
<gene>
    <name evidence="5" type="ORF">SIL72_16420</name>
</gene>
<comment type="caution">
    <text evidence="2">Lacks conserved residue(s) required for the propagation of feature annotation.</text>
</comment>
<dbReference type="PANTHER" id="PTHR43214:SF43">
    <property type="entry name" value="TWO-COMPONENT RESPONSE REGULATOR"/>
    <property type="match status" value="1"/>
</dbReference>
<dbReference type="PANTHER" id="PTHR43214">
    <property type="entry name" value="TWO-COMPONENT RESPONSE REGULATOR"/>
    <property type="match status" value="1"/>
</dbReference>
<keyword evidence="1" id="KW-0238">DNA-binding</keyword>
<dbReference type="AlphaFoldDB" id="A0AB35T8V6"/>
<dbReference type="EMBL" id="JAWXXX010000004">
    <property type="protein sequence ID" value="MDX5895616.1"/>
    <property type="molecule type" value="Genomic_DNA"/>
</dbReference>
<evidence type="ECO:0000259" key="3">
    <source>
        <dbReference type="PROSITE" id="PS50043"/>
    </source>
</evidence>
<dbReference type="PROSITE" id="PS50043">
    <property type="entry name" value="HTH_LUXR_2"/>
    <property type="match status" value="1"/>
</dbReference>
<dbReference type="Pfam" id="PF00196">
    <property type="entry name" value="GerE"/>
    <property type="match status" value="1"/>
</dbReference>
<dbReference type="InterPro" id="IPR001789">
    <property type="entry name" value="Sig_transdc_resp-reg_receiver"/>
</dbReference>
<dbReference type="RefSeq" id="WP_041339404.1">
    <property type="nucleotide sequence ID" value="NZ_CP007517.1"/>
</dbReference>
<comment type="caution">
    <text evidence="5">The sequence shown here is derived from an EMBL/GenBank/DDBJ whole genome shotgun (WGS) entry which is preliminary data.</text>
</comment>
<proteinExistence type="predicted"/>
<dbReference type="InterPro" id="IPR000792">
    <property type="entry name" value="Tscrpt_reg_LuxR_C"/>
</dbReference>
<dbReference type="Proteomes" id="UP001281130">
    <property type="component" value="Unassembled WGS sequence"/>
</dbReference>
<name>A0AB35T8V6_RUBRA</name>
<dbReference type="SMART" id="SM00421">
    <property type="entry name" value="HTH_LUXR"/>
    <property type="match status" value="1"/>
</dbReference>
<dbReference type="GO" id="GO:0003677">
    <property type="term" value="F:DNA binding"/>
    <property type="evidence" value="ECO:0007669"/>
    <property type="project" value="UniProtKB-KW"/>
</dbReference>
<dbReference type="PRINTS" id="PR00038">
    <property type="entry name" value="HTHLUXR"/>
</dbReference>
<dbReference type="PROSITE" id="PS50110">
    <property type="entry name" value="RESPONSE_REGULATORY"/>
    <property type="match status" value="1"/>
</dbReference>
<sequence>MVRGEESFDGANITRTRGDGAAPVAGVVVADRSPVVRFGLRTLLGSAGDLSWAGECESAEDALLLNETLRPELLVVGTELAGSLSAVELSVLLKGTPRPPRLLVYAQRDLDGEAAGCLFADADSLVHESRPCDELLDAIRRTAAGQRVWRLAGGGSGGPPCLQSLGFRLSCKEREVAGLVLRRMSNEEISSALHVSLPTVKSHVKSVLRKCGVRRRTDLL</sequence>
<dbReference type="SUPFAM" id="SSF46894">
    <property type="entry name" value="C-terminal effector domain of the bipartite response regulators"/>
    <property type="match status" value="1"/>
</dbReference>
<reference evidence="5" key="1">
    <citation type="submission" date="2023-11" db="EMBL/GenBank/DDBJ databases">
        <title>MicrobeMod: A computational toolkit for identifying prokaryotic methylation and restriction-modification with nanopore sequencing.</title>
        <authorList>
            <person name="Crits-Christoph A."/>
            <person name="Kang S.C."/>
            <person name="Lee H."/>
            <person name="Ostrov N."/>
        </authorList>
    </citation>
    <scope>NUCLEOTIDE SEQUENCE</scope>
    <source>
        <strain evidence="5">ATCC 51242</strain>
    </source>
</reference>